<dbReference type="SUPFAM" id="SSF51556">
    <property type="entry name" value="Metallo-dependent hydrolases"/>
    <property type="match status" value="1"/>
</dbReference>
<dbReference type="Pfam" id="PF04909">
    <property type="entry name" value="Amidohydro_2"/>
    <property type="match status" value="1"/>
</dbReference>
<comment type="caution">
    <text evidence="2">The sequence shown here is derived from an EMBL/GenBank/DDBJ whole genome shotgun (WGS) entry which is preliminary data.</text>
</comment>
<keyword evidence="2" id="KW-0378">Hydrolase</keyword>
<dbReference type="EMBL" id="WUQX01000001">
    <property type="protein sequence ID" value="MXP74138.1"/>
    <property type="molecule type" value="Genomic_DNA"/>
</dbReference>
<dbReference type="Gene3D" id="3.20.20.140">
    <property type="entry name" value="Metal-dependent hydrolases"/>
    <property type="match status" value="1"/>
</dbReference>
<evidence type="ECO:0000313" key="2">
    <source>
        <dbReference type="EMBL" id="MXP74138.1"/>
    </source>
</evidence>
<evidence type="ECO:0000313" key="3">
    <source>
        <dbReference type="Proteomes" id="UP000460412"/>
    </source>
</evidence>
<protein>
    <submittedName>
        <fullName evidence="2">Amidohydrolase family protein</fullName>
    </submittedName>
</protein>
<dbReference type="GO" id="GO:0016787">
    <property type="term" value="F:hydrolase activity"/>
    <property type="evidence" value="ECO:0007669"/>
    <property type="project" value="UniProtKB-KW"/>
</dbReference>
<evidence type="ECO:0000259" key="1">
    <source>
        <dbReference type="Pfam" id="PF04909"/>
    </source>
</evidence>
<proteinExistence type="predicted"/>
<reference evidence="2 3" key="1">
    <citation type="submission" date="2019-12" db="EMBL/GenBank/DDBJ databases">
        <title>Sporaefaciens musculi gen. nov., sp. nov., a novel bacterium isolated from the caecum of an obese mouse.</title>
        <authorList>
            <person name="Rasmussen T.S."/>
            <person name="Streidl T."/>
            <person name="Hitch T.C.A."/>
            <person name="Wortmann E."/>
            <person name="Deptula P."/>
            <person name="Hansen M."/>
            <person name="Nielsen D.S."/>
            <person name="Clavel T."/>
            <person name="Vogensen F.K."/>
        </authorList>
    </citation>
    <scope>NUCLEOTIDE SEQUENCE [LARGE SCALE GENOMIC DNA]</scope>
    <source>
        <strain evidence="2 3">WCA-9-b2</strain>
    </source>
</reference>
<keyword evidence="3" id="KW-1185">Reference proteome</keyword>
<gene>
    <name evidence="2" type="ORF">GN277_01405</name>
</gene>
<organism evidence="2 3">
    <name type="scientific">Sporofaciens musculi</name>
    <dbReference type="NCBI Taxonomy" id="2681861"/>
    <lineage>
        <taxon>Bacteria</taxon>
        <taxon>Bacillati</taxon>
        <taxon>Bacillota</taxon>
        <taxon>Clostridia</taxon>
        <taxon>Lachnospirales</taxon>
        <taxon>Lachnospiraceae</taxon>
        <taxon>Sporofaciens</taxon>
    </lineage>
</organism>
<name>A0A7X3MD14_9FIRM</name>
<dbReference type="InterPro" id="IPR006680">
    <property type="entry name" value="Amidohydro-rel"/>
</dbReference>
<dbReference type="Proteomes" id="UP000460412">
    <property type="component" value="Unassembled WGS sequence"/>
</dbReference>
<sequence>MVIDSHEHIMFPTKTQLDKMDTAGVDKTILFCSAPHPEKARNLGELESEMNALYKVLAGDNSKRDNICRLEKNILEVTKVIKNKPDRFLGFGSVPLGLSLEETQEWIENQITAHSLCGIGEFTPGNEQQIMELDTVFQAIQNTRLYPVWVHTFHPVTLDGIRRLMALCEKYSEIPVIFGHLGGSNWIDVIKFVKGHKNAYLDLSAAFASIATKMALIELPEKCLYSSDAPYGEPYLYRQLIEFVSPSNTIAKMALGENIEKLLDNLGFVL</sequence>
<dbReference type="RefSeq" id="WP_159749215.1">
    <property type="nucleotide sequence ID" value="NZ_CATIFW010000021.1"/>
</dbReference>
<accession>A0A7X3MD14</accession>
<dbReference type="InterPro" id="IPR032466">
    <property type="entry name" value="Metal_Hydrolase"/>
</dbReference>
<feature type="domain" description="Amidohydrolase-related" evidence="1">
    <location>
        <begin position="75"/>
        <end position="263"/>
    </location>
</feature>
<dbReference type="AlphaFoldDB" id="A0A7X3MD14"/>